<feature type="transmembrane region" description="Helical" evidence="1">
    <location>
        <begin position="360"/>
        <end position="376"/>
    </location>
</feature>
<feature type="transmembrane region" description="Helical" evidence="1">
    <location>
        <begin position="231"/>
        <end position="254"/>
    </location>
</feature>
<feature type="transmembrane region" description="Helical" evidence="1">
    <location>
        <begin position="483"/>
        <end position="502"/>
    </location>
</feature>
<gene>
    <name evidence="2" type="ORF">BGLFYP119_02610</name>
</gene>
<dbReference type="AlphaFoldDB" id="A0A6N2VE93"/>
<proteinExistence type="predicted"/>
<evidence type="ECO:0000256" key="1">
    <source>
        <dbReference type="SAM" id="Phobius"/>
    </source>
</evidence>
<organism evidence="2">
    <name type="scientific">Blautia glucerasea</name>
    <dbReference type="NCBI Taxonomy" id="536633"/>
    <lineage>
        <taxon>Bacteria</taxon>
        <taxon>Bacillati</taxon>
        <taxon>Bacillota</taxon>
        <taxon>Clostridia</taxon>
        <taxon>Lachnospirales</taxon>
        <taxon>Lachnospiraceae</taxon>
        <taxon>Blautia</taxon>
    </lineage>
</organism>
<name>A0A6N2VE93_9FIRM</name>
<feature type="transmembrane region" description="Helical" evidence="1">
    <location>
        <begin position="118"/>
        <end position="137"/>
    </location>
</feature>
<keyword evidence="1" id="KW-0472">Membrane</keyword>
<feature type="transmembrane region" description="Helical" evidence="1">
    <location>
        <begin position="6"/>
        <end position="25"/>
    </location>
</feature>
<keyword evidence="1" id="KW-1133">Transmembrane helix</keyword>
<evidence type="ECO:0000313" key="2">
    <source>
        <dbReference type="EMBL" id="VYT27967.1"/>
    </source>
</evidence>
<keyword evidence="1" id="KW-0812">Transmembrane</keyword>
<feature type="transmembrane region" description="Helical" evidence="1">
    <location>
        <begin position="425"/>
        <end position="447"/>
    </location>
</feature>
<feature type="transmembrane region" description="Helical" evidence="1">
    <location>
        <begin position="383"/>
        <end position="405"/>
    </location>
</feature>
<feature type="transmembrane region" description="Helical" evidence="1">
    <location>
        <begin position="78"/>
        <end position="97"/>
    </location>
</feature>
<feature type="transmembrane region" description="Helical" evidence="1">
    <location>
        <begin position="454"/>
        <end position="471"/>
    </location>
</feature>
<reference evidence="2" key="1">
    <citation type="submission" date="2019-11" db="EMBL/GenBank/DDBJ databases">
        <authorList>
            <person name="Feng L."/>
        </authorList>
    </citation>
    <scope>NUCLEOTIDE SEQUENCE</scope>
    <source>
        <strain evidence="2">BgluceraseaLFYP119</strain>
    </source>
</reference>
<accession>A0A6N2VE93</accession>
<evidence type="ECO:0008006" key="3">
    <source>
        <dbReference type="Google" id="ProtNLM"/>
    </source>
</evidence>
<dbReference type="EMBL" id="CACRST010000025">
    <property type="protein sequence ID" value="VYT27967.1"/>
    <property type="molecule type" value="Genomic_DNA"/>
</dbReference>
<feature type="transmembrane region" description="Helical" evidence="1">
    <location>
        <begin position="509"/>
        <end position="530"/>
    </location>
</feature>
<protein>
    <recommendedName>
        <fullName evidence="3">Glycosyltransferase RgtA/B/C/D-like domain-containing protein</fullName>
    </recommendedName>
</protein>
<feature type="transmembrane region" description="Helical" evidence="1">
    <location>
        <begin position="203"/>
        <end position="224"/>
    </location>
</feature>
<sequence length="662" mass="76162">MPGVIYLLLCAAFGWIVLDGFYPYAEKKNKEAENRFWVVMPASLGVGILLITWAVYGTAWFFYAVLGSEKPLMWSNGIVLGCAGLILAVVLGLRICRGRRLLECRKLILHKKLFRKESLFFTALFVFLIWIMFYVFYIRDGVLYSGFTVYGDYAPHTAMMRSFSMQNNYPTQYPHFGGEDVKYHFMFQFLIGNLEYLGMRLDFAYNLVSALVLLGFLMLLYTIGKKVTGRAWAGVLAVIFFIFRSALTFFRFLWENFKNGTLLKALAENTAFIGYTENENWGLWNFNVYLNQRHLAFGLLITAFVIWGYLDWVEAGCGHQEKGLLWMKKRFFSMEAWKYKSVEHALAAGLLLGLASFWNGAAVIGGLLILMGFAFFSDGKLDYLITAIMAVLLSFLQTKIFIRGSAVKASFYWGFILEDKSLKGVLWYLFQMSGFFFLGAAILFFWLKKRSQRALLVSFLFPLVFAFTMSLTPDVTVNHKYIMISYGFLTIFWAGFVVSLFSKKRFQKMLAVFLAICLTATGVYDFVIILRNNGPGHRVTVRLDSPLTEWLAENLHSSDLILTPEYSISEVTMAGVMMYLGWPYYAWSAGYDTYGRAEKAKTIYTVQDENQVRSLVQQEKITYILFEEGMTFEGENCSEDTIKKIYPLVYETEDRRIRIYET</sequence>
<feature type="transmembrane region" description="Helical" evidence="1">
    <location>
        <begin position="37"/>
        <end position="66"/>
    </location>
</feature>